<dbReference type="Proteomes" id="UP000032534">
    <property type="component" value="Unassembled WGS sequence"/>
</dbReference>
<organism evidence="2 3">
    <name type="scientific">Paenibacillus terrae</name>
    <dbReference type="NCBI Taxonomy" id="159743"/>
    <lineage>
        <taxon>Bacteria</taxon>
        <taxon>Bacillati</taxon>
        <taxon>Bacillota</taxon>
        <taxon>Bacilli</taxon>
        <taxon>Bacillales</taxon>
        <taxon>Paenibacillaceae</taxon>
        <taxon>Paenibacillus</taxon>
    </lineage>
</organism>
<evidence type="ECO:0000259" key="1">
    <source>
        <dbReference type="Pfam" id="PF01047"/>
    </source>
</evidence>
<proteinExistence type="predicted"/>
<dbReference type="GO" id="GO:0003700">
    <property type="term" value="F:DNA-binding transcription factor activity"/>
    <property type="evidence" value="ECO:0007669"/>
    <property type="project" value="InterPro"/>
</dbReference>
<dbReference type="InterPro" id="IPR000835">
    <property type="entry name" value="HTH_MarR-typ"/>
</dbReference>
<accession>A0A0D7X292</accession>
<dbReference type="InterPro" id="IPR036388">
    <property type="entry name" value="WH-like_DNA-bd_sf"/>
</dbReference>
<dbReference type="InterPro" id="IPR036390">
    <property type="entry name" value="WH_DNA-bd_sf"/>
</dbReference>
<protein>
    <submittedName>
        <fullName evidence="2">DNA-binding protein</fullName>
    </submittedName>
</protein>
<evidence type="ECO:0000313" key="2">
    <source>
        <dbReference type="EMBL" id="KJD45501.1"/>
    </source>
</evidence>
<dbReference type="OrthoDB" id="2381125at2"/>
<keyword evidence="2" id="KW-0238">DNA-binding</keyword>
<dbReference type="SUPFAM" id="SSF46785">
    <property type="entry name" value="Winged helix' DNA-binding domain"/>
    <property type="match status" value="1"/>
</dbReference>
<dbReference type="Pfam" id="PF01047">
    <property type="entry name" value="MarR"/>
    <property type="match status" value="1"/>
</dbReference>
<dbReference type="GO" id="GO:0003677">
    <property type="term" value="F:DNA binding"/>
    <property type="evidence" value="ECO:0007669"/>
    <property type="project" value="UniProtKB-KW"/>
</dbReference>
<dbReference type="Gene3D" id="1.10.10.10">
    <property type="entry name" value="Winged helix-like DNA-binding domain superfamily/Winged helix DNA-binding domain"/>
    <property type="match status" value="1"/>
</dbReference>
<gene>
    <name evidence="2" type="ORF">QD47_11690</name>
</gene>
<dbReference type="EMBL" id="JTHP01000019">
    <property type="protein sequence ID" value="KJD45501.1"/>
    <property type="molecule type" value="Genomic_DNA"/>
</dbReference>
<dbReference type="PATRIC" id="fig|159743.3.peg.2613"/>
<reference evidence="2 3" key="1">
    <citation type="submission" date="2014-11" db="EMBL/GenBank/DDBJ databases">
        <title>Draft Genome Sequences of Paenibacillus polymyxa NRRL B-30509 and Paenibacillus terrae NRRL B-30644, Strains from a Poultry Environment that Produce Tridecaptin A and Paenicidins.</title>
        <authorList>
            <person name="van Belkum M.J."/>
            <person name="Lohans C.T."/>
            <person name="Vederas J.C."/>
        </authorList>
    </citation>
    <scope>NUCLEOTIDE SEQUENCE [LARGE SCALE GENOMIC DNA]</scope>
    <source>
        <strain evidence="2 3">NRRL B-30644</strain>
    </source>
</reference>
<keyword evidence="3" id="KW-1185">Reference proteome</keyword>
<sequence length="226" mass="25668">MSLTKRRLQFLHTLVDLYQKTNLPIHYEALAKSLGVSKWTAYDMLKEIEKLGFITRSYEVNAKVTGRSQVVFVPTDKASDLFNQSRNELVDLVDWKKTVENISGLLKDLNNTSPNDAVRKIWAEIPEASVRINFCAYIIGLLLMYLKKLGDKRGPWIQQIVLTAPSKEMGMTMFVGTVLGMAVQTMNDELGIEITELVSRFLQSISDLSDEEKGLLSDFLSEAFYF</sequence>
<feature type="domain" description="HTH marR-type" evidence="1">
    <location>
        <begin position="11"/>
        <end position="57"/>
    </location>
</feature>
<dbReference type="RefSeq" id="WP_044646296.1">
    <property type="nucleotide sequence ID" value="NZ_JTHP01000019.1"/>
</dbReference>
<name>A0A0D7X292_9BACL</name>
<dbReference type="AlphaFoldDB" id="A0A0D7X292"/>
<comment type="caution">
    <text evidence="2">The sequence shown here is derived from an EMBL/GenBank/DDBJ whole genome shotgun (WGS) entry which is preliminary data.</text>
</comment>
<evidence type="ECO:0000313" key="3">
    <source>
        <dbReference type="Proteomes" id="UP000032534"/>
    </source>
</evidence>